<dbReference type="Gene3D" id="1.20.120.720">
    <property type="entry name" value="Myosin VI head, motor domain, U50 subdomain"/>
    <property type="match status" value="1"/>
</dbReference>
<dbReference type="GO" id="GO:0048731">
    <property type="term" value="P:system development"/>
    <property type="evidence" value="ECO:0007669"/>
    <property type="project" value="UniProtKB-ARBA"/>
</dbReference>
<proteinExistence type="inferred from homology"/>
<protein>
    <submittedName>
        <fullName evidence="11">Myosin heavy chain, muscle</fullName>
    </submittedName>
</protein>
<dbReference type="FunFam" id="2.30.30.360:FF:000001">
    <property type="entry name" value="Myosin heavy chain"/>
    <property type="match status" value="1"/>
</dbReference>
<dbReference type="AlphaFoldDB" id="A0A8X6NTG6"/>
<dbReference type="SUPFAM" id="SSF50084">
    <property type="entry name" value="Myosin S1 fragment, N-terminal domain"/>
    <property type="match status" value="1"/>
</dbReference>
<evidence type="ECO:0000256" key="5">
    <source>
        <dbReference type="ARBA" id="ARBA00023123"/>
    </source>
</evidence>
<dbReference type="FunFam" id="3.40.850.10:FF:000024">
    <property type="entry name" value="Myosin heavy chain, isoform J"/>
    <property type="match status" value="1"/>
</dbReference>
<evidence type="ECO:0000256" key="1">
    <source>
        <dbReference type="ARBA" id="ARBA00008314"/>
    </source>
</evidence>
<dbReference type="GO" id="GO:0005524">
    <property type="term" value="F:ATP binding"/>
    <property type="evidence" value="ECO:0007669"/>
    <property type="project" value="UniProtKB-UniRule"/>
</dbReference>
<evidence type="ECO:0000256" key="3">
    <source>
        <dbReference type="ARBA" id="ARBA00022840"/>
    </source>
</evidence>
<comment type="caution">
    <text evidence="11">The sequence shown here is derived from an EMBL/GenBank/DDBJ whole genome shotgun (WGS) entry which is preliminary data.</text>
</comment>
<dbReference type="GO" id="GO:0045214">
    <property type="term" value="P:sarcomere organization"/>
    <property type="evidence" value="ECO:0007669"/>
    <property type="project" value="UniProtKB-ARBA"/>
</dbReference>
<evidence type="ECO:0000313" key="11">
    <source>
        <dbReference type="EMBL" id="GFT30822.1"/>
    </source>
</evidence>
<dbReference type="InterPro" id="IPR008989">
    <property type="entry name" value="Myosin_S1_N"/>
</dbReference>
<name>A0A8X6NTG6_NEPPI</name>
<dbReference type="InterPro" id="IPR004009">
    <property type="entry name" value="SH3_Myosin"/>
</dbReference>
<dbReference type="PANTHER" id="PTHR13140:SF857">
    <property type="entry name" value="MYOSIN-11"/>
    <property type="match status" value="1"/>
</dbReference>
<keyword evidence="5 8" id="KW-0518">Myosin</keyword>
<dbReference type="Pfam" id="PF02736">
    <property type="entry name" value="Myosin_N"/>
    <property type="match status" value="1"/>
</dbReference>
<dbReference type="PROSITE" id="PS51844">
    <property type="entry name" value="SH3_LIKE"/>
    <property type="match status" value="1"/>
</dbReference>
<dbReference type="PRINTS" id="PR00193">
    <property type="entry name" value="MYOSINHEAVY"/>
</dbReference>
<dbReference type="InterPro" id="IPR036961">
    <property type="entry name" value="Kinesin_motor_dom_sf"/>
</dbReference>
<keyword evidence="4" id="KW-0175">Coiled coil</keyword>
<evidence type="ECO:0000256" key="4">
    <source>
        <dbReference type="ARBA" id="ARBA00023054"/>
    </source>
</evidence>
<dbReference type="FunFam" id="1.20.120.720:FF:000001">
    <property type="entry name" value="Myosin heavy chain, muscle"/>
    <property type="match status" value="1"/>
</dbReference>
<dbReference type="Proteomes" id="UP000887013">
    <property type="component" value="Unassembled WGS sequence"/>
</dbReference>
<dbReference type="Gene3D" id="1.10.10.820">
    <property type="match status" value="1"/>
</dbReference>
<dbReference type="OrthoDB" id="6418280at2759"/>
<comment type="similarity">
    <text evidence="1 8">Belongs to the TRAFAC class myosin-kinesin ATPase superfamily. Myosin family.</text>
</comment>
<keyword evidence="3 8" id="KW-0067">ATP-binding</keyword>
<dbReference type="Gene3D" id="1.20.58.530">
    <property type="match status" value="1"/>
</dbReference>
<dbReference type="SMART" id="SM00242">
    <property type="entry name" value="MYSc"/>
    <property type="match status" value="1"/>
</dbReference>
<keyword evidence="12" id="KW-1185">Reference proteome</keyword>
<evidence type="ECO:0000256" key="7">
    <source>
        <dbReference type="ARBA" id="ARBA00023203"/>
    </source>
</evidence>
<feature type="domain" description="Myosin N-terminal SH3-like" evidence="10">
    <location>
        <begin position="28"/>
        <end position="77"/>
    </location>
</feature>
<dbReference type="GO" id="GO:0051015">
    <property type="term" value="F:actin filament binding"/>
    <property type="evidence" value="ECO:0007669"/>
    <property type="project" value="InterPro"/>
</dbReference>
<sequence>MAAEDPDPSPYLYVSMEQKRKDQTKPYDGKKMVWVTDEKEGYLLGLIKETKGDMCTVEIEKQENRTVKKDLLQQVNPPKYEKAEDMSNLTYLNDASVLHNLRQRYYAQLIYTYSGLFCVAINPYKRFPIYTPRCMGLYRGKRRTEVPPHLFAISDGAYMAMLANRENQSMLITGESGAGKTENTKKVIAYYANVGASTKKGEVKKGPSLEDQVVQTNPVLEAFGNAKTVRNDNSSRFGKFIRIHFGPMGKLAGADIETYLLEKARVISQQTLERSYHIFYQMMSGGIADVKEKCLLSDDIYDYHFVSQGKIEIPNVDDAEEMRLTDVRKCLLSDDIYDYHFVSQGKVEIPGVDDAQEMRDTDTAFDILGFSQDYKDEIYKITAACMHMGEMKFKQRPREEQAEPDGTEEGEKIGHLLGINAADLYKNLCKPKIKVGAEMVTQGRSAQQVVYSLGALAKAFFDRTFKWLVKKLNETLDTQQKRQHFIGVLDIAGFEIFDFNGFEQLCINFTNEKLQQFFNHHMFVLEQEEYTREGIEWVFIDFGLDLAACIELIEKVTYYYGRQNKRHEIPQA</sequence>
<dbReference type="EMBL" id="BMAW01061365">
    <property type="protein sequence ID" value="GFT30822.1"/>
    <property type="molecule type" value="Genomic_DNA"/>
</dbReference>
<reference evidence="11" key="1">
    <citation type="submission" date="2020-08" db="EMBL/GenBank/DDBJ databases">
        <title>Multicomponent nature underlies the extraordinary mechanical properties of spider dragline silk.</title>
        <authorList>
            <person name="Kono N."/>
            <person name="Nakamura H."/>
            <person name="Mori M."/>
            <person name="Yoshida Y."/>
            <person name="Ohtoshi R."/>
            <person name="Malay A.D."/>
            <person name="Moran D.A.P."/>
            <person name="Tomita M."/>
            <person name="Numata K."/>
            <person name="Arakawa K."/>
        </authorList>
    </citation>
    <scope>NUCLEOTIDE SEQUENCE</scope>
</reference>
<dbReference type="GO" id="GO:0006936">
    <property type="term" value="P:muscle contraction"/>
    <property type="evidence" value="ECO:0007669"/>
    <property type="project" value="UniProtKB-ARBA"/>
</dbReference>
<keyword evidence="2 8" id="KW-0547">Nucleotide-binding</keyword>
<dbReference type="GO" id="GO:0031033">
    <property type="term" value="P:myosin filament organization"/>
    <property type="evidence" value="ECO:0007669"/>
    <property type="project" value="UniProtKB-ARBA"/>
</dbReference>
<keyword evidence="6 8" id="KW-0505">Motor protein</keyword>
<dbReference type="GO" id="GO:0007015">
    <property type="term" value="P:actin filament organization"/>
    <property type="evidence" value="ECO:0007669"/>
    <property type="project" value="TreeGrafter"/>
</dbReference>
<dbReference type="GO" id="GO:0030017">
    <property type="term" value="C:sarcomere"/>
    <property type="evidence" value="ECO:0007669"/>
    <property type="project" value="UniProtKB-ARBA"/>
</dbReference>
<dbReference type="GO" id="GO:0016459">
    <property type="term" value="C:myosin complex"/>
    <property type="evidence" value="ECO:0007669"/>
    <property type="project" value="UniProtKB-KW"/>
</dbReference>
<dbReference type="GO" id="GO:0048513">
    <property type="term" value="P:animal organ development"/>
    <property type="evidence" value="ECO:0007669"/>
    <property type="project" value="UniProtKB-ARBA"/>
</dbReference>
<dbReference type="PROSITE" id="PS51456">
    <property type="entry name" value="MYOSIN_MOTOR"/>
    <property type="match status" value="1"/>
</dbReference>
<dbReference type="SUPFAM" id="SSF52540">
    <property type="entry name" value="P-loop containing nucleoside triphosphate hydrolases"/>
    <property type="match status" value="1"/>
</dbReference>
<feature type="domain" description="Myosin motor" evidence="9">
    <location>
        <begin position="81"/>
        <end position="572"/>
    </location>
</feature>
<dbReference type="FunFam" id="1.10.10.820:FF:000001">
    <property type="entry name" value="Myosin heavy chain"/>
    <property type="match status" value="1"/>
</dbReference>
<dbReference type="GO" id="GO:0000146">
    <property type="term" value="F:microfilament motor activity"/>
    <property type="evidence" value="ECO:0007669"/>
    <property type="project" value="TreeGrafter"/>
</dbReference>
<evidence type="ECO:0000313" key="12">
    <source>
        <dbReference type="Proteomes" id="UP000887013"/>
    </source>
</evidence>
<evidence type="ECO:0000259" key="10">
    <source>
        <dbReference type="PROSITE" id="PS51844"/>
    </source>
</evidence>
<dbReference type="InterPro" id="IPR027417">
    <property type="entry name" value="P-loop_NTPase"/>
</dbReference>
<gene>
    <name evidence="11" type="primary">Mhc</name>
    <name evidence="11" type="ORF">NPIL_358378</name>
</gene>
<dbReference type="GO" id="GO:0016020">
    <property type="term" value="C:membrane"/>
    <property type="evidence" value="ECO:0007669"/>
    <property type="project" value="TreeGrafter"/>
</dbReference>
<dbReference type="Pfam" id="PF00063">
    <property type="entry name" value="Myosin_head"/>
    <property type="match status" value="2"/>
</dbReference>
<dbReference type="PANTHER" id="PTHR13140">
    <property type="entry name" value="MYOSIN"/>
    <property type="match status" value="1"/>
</dbReference>
<keyword evidence="7 8" id="KW-0009">Actin-binding</keyword>
<feature type="binding site" evidence="8">
    <location>
        <begin position="174"/>
        <end position="181"/>
    </location>
    <ligand>
        <name>ATP</name>
        <dbReference type="ChEBI" id="CHEBI:30616"/>
    </ligand>
</feature>
<evidence type="ECO:0000259" key="9">
    <source>
        <dbReference type="PROSITE" id="PS51456"/>
    </source>
</evidence>
<evidence type="ECO:0000256" key="6">
    <source>
        <dbReference type="ARBA" id="ARBA00023175"/>
    </source>
</evidence>
<dbReference type="InterPro" id="IPR001609">
    <property type="entry name" value="Myosin_head_motor_dom-like"/>
</dbReference>
<comment type="caution">
    <text evidence="8">Lacks conserved residue(s) required for the propagation of feature annotation.</text>
</comment>
<dbReference type="Gene3D" id="2.30.30.360">
    <property type="entry name" value="Myosin S1 fragment, N-terminal"/>
    <property type="match status" value="1"/>
</dbReference>
<dbReference type="GO" id="GO:0042802">
    <property type="term" value="F:identical protein binding"/>
    <property type="evidence" value="ECO:0007669"/>
    <property type="project" value="UniProtKB-ARBA"/>
</dbReference>
<dbReference type="Gene3D" id="3.40.850.10">
    <property type="entry name" value="Kinesin motor domain"/>
    <property type="match status" value="1"/>
</dbReference>
<organism evidence="11 12">
    <name type="scientific">Nephila pilipes</name>
    <name type="common">Giant wood spider</name>
    <name type="synonym">Nephila maculata</name>
    <dbReference type="NCBI Taxonomy" id="299642"/>
    <lineage>
        <taxon>Eukaryota</taxon>
        <taxon>Metazoa</taxon>
        <taxon>Ecdysozoa</taxon>
        <taxon>Arthropoda</taxon>
        <taxon>Chelicerata</taxon>
        <taxon>Arachnida</taxon>
        <taxon>Araneae</taxon>
        <taxon>Araneomorphae</taxon>
        <taxon>Entelegynae</taxon>
        <taxon>Araneoidea</taxon>
        <taxon>Nephilidae</taxon>
        <taxon>Nephila</taxon>
    </lineage>
</organism>
<evidence type="ECO:0000256" key="2">
    <source>
        <dbReference type="ARBA" id="ARBA00022741"/>
    </source>
</evidence>
<accession>A0A8X6NTG6</accession>
<evidence type="ECO:0000256" key="8">
    <source>
        <dbReference type="PROSITE-ProRule" id="PRU00782"/>
    </source>
</evidence>